<evidence type="ECO:0000313" key="1">
    <source>
        <dbReference type="EMBL" id="KTB03543.1"/>
    </source>
</evidence>
<dbReference type="VEuPathDB" id="FungiDB:GVI51_B03773"/>
<accession>A0A0W0EGD8</accession>
<reference evidence="1 2" key="1">
    <citation type="submission" date="2015-10" db="EMBL/GenBank/DDBJ databases">
        <title>Draft genomes sequences of Candida glabrata isolates 1A, 1B, 2A, 2B, 3A and 3B.</title>
        <authorList>
            <person name="Haavelsrud O.E."/>
            <person name="Gaustad P."/>
        </authorList>
    </citation>
    <scope>NUCLEOTIDE SEQUENCE [LARGE SCALE GENOMIC DNA]</scope>
    <source>
        <strain evidence="1">910700640</strain>
    </source>
</reference>
<dbReference type="VEuPathDB" id="FungiDB:GWK60_B03707"/>
<dbReference type="AlphaFoldDB" id="A0A0W0EGD8"/>
<gene>
    <name evidence="1" type="ORF">AO440_000325</name>
</gene>
<comment type="caution">
    <text evidence="1">The sequence shown here is derived from an EMBL/GenBank/DDBJ whole genome shotgun (WGS) entry which is preliminary data.</text>
</comment>
<sequence length="294" mass="34483">MEAVCGKELRSDLLQSVERVRDGDKRELLDVMLEFMFDTVSFIRELSSDIFRMEQELDDEMAQLCVFYRTAIAGVFVLSPDECVTIRKALIDPDPAIPEAVLKRVVSPLYKKAAYYLWYFIMHCCYAKYPHEQRMIRNYMNNAYLGHRNIVNYWEKMSIVNDRDQDPEQEALDAIKTKTLLHCIKNELLPSWRKVLEDYKAACFDAVMQSRKLKDLFVTVDKSVSDSNFEDTESMHTYLNWIDNMLKKFILDSKTDLHVTESDLCSPMPLTLAELKKFSEEKHITDQLEKLRVV</sequence>
<evidence type="ECO:0000313" key="2">
    <source>
        <dbReference type="Proteomes" id="UP000054886"/>
    </source>
</evidence>
<dbReference type="VEuPathDB" id="FungiDB:CAGL0B03861g"/>
<proteinExistence type="predicted"/>
<name>A0A0W0EGD8_CANGB</name>
<dbReference type="PhylomeDB" id="A0A0W0EGD8"/>
<dbReference type="VEuPathDB" id="FungiDB:B1J91_B03861g"/>
<organism evidence="1 2">
    <name type="scientific">Candida glabrata</name>
    <name type="common">Yeast</name>
    <name type="synonym">Torulopsis glabrata</name>
    <dbReference type="NCBI Taxonomy" id="5478"/>
    <lineage>
        <taxon>Eukaryota</taxon>
        <taxon>Fungi</taxon>
        <taxon>Dikarya</taxon>
        <taxon>Ascomycota</taxon>
        <taxon>Saccharomycotina</taxon>
        <taxon>Saccharomycetes</taxon>
        <taxon>Saccharomycetales</taxon>
        <taxon>Saccharomycetaceae</taxon>
        <taxon>Nakaseomyces</taxon>
    </lineage>
</organism>
<dbReference type="EMBL" id="LLZZ01000119">
    <property type="protein sequence ID" value="KTB03543.1"/>
    <property type="molecule type" value="Genomic_DNA"/>
</dbReference>
<protein>
    <submittedName>
        <fullName evidence="1">Uncharacterized protein</fullName>
    </submittedName>
</protein>
<dbReference type="Proteomes" id="UP000054886">
    <property type="component" value="Unassembled WGS sequence"/>
</dbReference>